<feature type="transmembrane region" description="Helical" evidence="5">
    <location>
        <begin position="60"/>
        <end position="80"/>
    </location>
</feature>
<name>A0A1I5CQD8_9HYPH</name>
<dbReference type="EMBL" id="FOVR01000002">
    <property type="protein sequence ID" value="SFN88861.1"/>
    <property type="molecule type" value="Genomic_DNA"/>
</dbReference>
<dbReference type="Proteomes" id="UP000199236">
    <property type="component" value="Unassembled WGS sequence"/>
</dbReference>
<keyword evidence="4 5" id="KW-0472">Membrane</keyword>
<feature type="transmembrane region" description="Helical" evidence="5">
    <location>
        <begin position="302"/>
        <end position="319"/>
    </location>
</feature>
<feature type="transmembrane region" description="Helical" evidence="5">
    <location>
        <begin position="325"/>
        <end position="342"/>
    </location>
</feature>
<feature type="transmembrane region" description="Helical" evidence="5">
    <location>
        <begin position="354"/>
        <end position="373"/>
    </location>
</feature>
<keyword evidence="3 5" id="KW-1133">Transmembrane helix</keyword>
<dbReference type="GO" id="GO:0016020">
    <property type="term" value="C:membrane"/>
    <property type="evidence" value="ECO:0007669"/>
    <property type="project" value="UniProtKB-SubCell"/>
</dbReference>
<evidence type="ECO:0000313" key="7">
    <source>
        <dbReference type="Proteomes" id="UP000199236"/>
    </source>
</evidence>
<evidence type="ECO:0000256" key="1">
    <source>
        <dbReference type="ARBA" id="ARBA00004141"/>
    </source>
</evidence>
<sequence>MIGAGIFALTGQIAELAGPLFPLAFIAGAIITGLSAHSYVKMSNTWPSSGGIAMILSKCYGPGAITGGAALLMALSMVIAESLVTRTVATYLLQPSDITSGPLVPVLAVGGILFAFLVNIAGNRSIGMFSIAMAVLKIGGIALFGILALWSSGFSFSEALQGNKDFGYTGSIASVALAILSFKGFTTITNSGAEITKPHRNVGRAIAIMLCVAIYLLVAFGVGSSLSIDEIIRARDYSLAKAAQPALGQIGFMLTVVLAVVATASAVLASVFAVSRMLAMLTEMKLIPHGHFGMPGPIQKHTLVYTVVIAAILAVFFDLSRIASLGVYFYLIMDMIIHWGVFRYRREKTGAKPAILISALVADAVVLIAFIAMKLQSDPIIVATGIGSAVLLMGLERIYLHTWFAELEDAHSH</sequence>
<dbReference type="PANTHER" id="PTHR11785:SF512">
    <property type="entry name" value="SOBREMESA, ISOFORM B"/>
    <property type="match status" value="1"/>
</dbReference>
<evidence type="ECO:0000256" key="3">
    <source>
        <dbReference type="ARBA" id="ARBA00022989"/>
    </source>
</evidence>
<proteinExistence type="predicted"/>
<evidence type="ECO:0000256" key="2">
    <source>
        <dbReference type="ARBA" id="ARBA00022692"/>
    </source>
</evidence>
<dbReference type="InterPro" id="IPR050598">
    <property type="entry name" value="AminoAcid_Transporter"/>
</dbReference>
<evidence type="ECO:0000256" key="5">
    <source>
        <dbReference type="SAM" id="Phobius"/>
    </source>
</evidence>
<feature type="transmembrane region" description="Helical" evidence="5">
    <location>
        <begin position="206"/>
        <end position="228"/>
    </location>
</feature>
<keyword evidence="2 5" id="KW-0812">Transmembrane</keyword>
<dbReference type="PANTHER" id="PTHR11785">
    <property type="entry name" value="AMINO ACID TRANSPORTER"/>
    <property type="match status" value="1"/>
</dbReference>
<dbReference type="InterPro" id="IPR002293">
    <property type="entry name" value="AA/rel_permease1"/>
</dbReference>
<dbReference type="STRING" id="655353.SAMN04488056_102301"/>
<feature type="transmembrane region" description="Helical" evidence="5">
    <location>
        <begin position="379"/>
        <end position="395"/>
    </location>
</feature>
<organism evidence="6 7">
    <name type="scientific">Cohaesibacter marisflavi</name>
    <dbReference type="NCBI Taxonomy" id="655353"/>
    <lineage>
        <taxon>Bacteria</taxon>
        <taxon>Pseudomonadati</taxon>
        <taxon>Pseudomonadota</taxon>
        <taxon>Alphaproteobacteria</taxon>
        <taxon>Hyphomicrobiales</taxon>
        <taxon>Cohaesibacteraceae</taxon>
    </lineage>
</organism>
<feature type="transmembrane region" description="Helical" evidence="5">
    <location>
        <begin position="100"/>
        <end position="122"/>
    </location>
</feature>
<dbReference type="AlphaFoldDB" id="A0A1I5CQD8"/>
<reference evidence="6 7" key="1">
    <citation type="submission" date="2016-10" db="EMBL/GenBank/DDBJ databases">
        <authorList>
            <person name="de Groot N.N."/>
        </authorList>
    </citation>
    <scope>NUCLEOTIDE SEQUENCE [LARGE SCALE GENOMIC DNA]</scope>
    <source>
        <strain evidence="6 7">CGMCC 1.9157</strain>
    </source>
</reference>
<feature type="transmembrane region" description="Helical" evidence="5">
    <location>
        <begin position="134"/>
        <end position="154"/>
    </location>
</feature>
<gene>
    <name evidence="6" type="ORF">SAMN04488056_102301</name>
</gene>
<dbReference type="Gene3D" id="1.20.1740.10">
    <property type="entry name" value="Amino acid/polyamine transporter I"/>
    <property type="match status" value="1"/>
</dbReference>
<feature type="transmembrane region" description="Helical" evidence="5">
    <location>
        <begin position="248"/>
        <end position="281"/>
    </location>
</feature>
<comment type="subcellular location">
    <subcellularLocation>
        <location evidence="1">Membrane</location>
        <topology evidence="1">Multi-pass membrane protein</topology>
    </subcellularLocation>
</comment>
<keyword evidence="7" id="KW-1185">Reference proteome</keyword>
<protein>
    <submittedName>
        <fullName evidence="6">Amino acid/polyamine/organocation transporter, APC superfamily</fullName>
    </submittedName>
</protein>
<dbReference type="GO" id="GO:0015179">
    <property type="term" value="F:L-amino acid transmembrane transporter activity"/>
    <property type="evidence" value="ECO:0007669"/>
    <property type="project" value="TreeGrafter"/>
</dbReference>
<accession>A0A1I5CQD8</accession>
<dbReference type="Pfam" id="PF13520">
    <property type="entry name" value="AA_permease_2"/>
    <property type="match status" value="1"/>
</dbReference>
<feature type="transmembrane region" description="Helical" evidence="5">
    <location>
        <begin position="20"/>
        <end position="40"/>
    </location>
</feature>
<dbReference type="PIRSF" id="PIRSF006060">
    <property type="entry name" value="AA_transporter"/>
    <property type="match status" value="1"/>
</dbReference>
<evidence type="ECO:0000256" key="4">
    <source>
        <dbReference type="ARBA" id="ARBA00023136"/>
    </source>
</evidence>
<evidence type="ECO:0000313" key="6">
    <source>
        <dbReference type="EMBL" id="SFN88861.1"/>
    </source>
</evidence>
<feature type="transmembrane region" description="Helical" evidence="5">
    <location>
        <begin position="166"/>
        <end position="185"/>
    </location>
</feature>